<evidence type="ECO:0000256" key="5">
    <source>
        <dbReference type="PROSITE-ProRule" id="PRU00288"/>
    </source>
</evidence>
<feature type="domain" description="Arf-GAP" evidence="7">
    <location>
        <begin position="17"/>
        <end position="141"/>
    </location>
</feature>
<evidence type="ECO:0000256" key="1">
    <source>
        <dbReference type="ARBA" id="ARBA00022723"/>
    </source>
</evidence>
<dbReference type="PROSITE" id="PS50115">
    <property type="entry name" value="ARFGAP"/>
    <property type="match status" value="1"/>
</dbReference>
<evidence type="ECO:0000256" key="2">
    <source>
        <dbReference type="ARBA" id="ARBA00022737"/>
    </source>
</evidence>
<dbReference type="GO" id="GO:0031410">
    <property type="term" value="C:cytoplasmic vesicle"/>
    <property type="evidence" value="ECO:0007669"/>
    <property type="project" value="TreeGrafter"/>
</dbReference>
<dbReference type="SUPFAM" id="SSF57863">
    <property type="entry name" value="ArfGap/RecO-like zinc finger"/>
    <property type="match status" value="1"/>
</dbReference>
<evidence type="ECO:0000259" key="7">
    <source>
        <dbReference type="PROSITE" id="PS50115"/>
    </source>
</evidence>
<protein>
    <submittedName>
        <fullName evidence="8">HIV-1 Rev-binding protein</fullName>
    </submittedName>
</protein>
<dbReference type="PANTHER" id="PTHR46134">
    <property type="entry name" value="DRONGO, ISOFORM F"/>
    <property type="match status" value="1"/>
</dbReference>
<dbReference type="GO" id="GO:0008270">
    <property type="term" value="F:zinc ion binding"/>
    <property type="evidence" value="ECO:0007669"/>
    <property type="project" value="UniProtKB-KW"/>
</dbReference>
<proteinExistence type="evidence at transcript level"/>
<dbReference type="InterPro" id="IPR052248">
    <property type="entry name" value="Arf-GAP_FG-repeat_protein"/>
</dbReference>
<evidence type="ECO:0000256" key="6">
    <source>
        <dbReference type="SAM" id="MobiDB-lite"/>
    </source>
</evidence>
<evidence type="ECO:0000256" key="3">
    <source>
        <dbReference type="ARBA" id="ARBA00022771"/>
    </source>
</evidence>
<dbReference type="GO" id="GO:0045109">
    <property type="term" value="P:intermediate filament organization"/>
    <property type="evidence" value="ECO:0007669"/>
    <property type="project" value="TreeGrafter"/>
</dbReference>
<dbReference type="InterPro" id="IPR038508">
    <property type="entry name" value="ArfGAP_dom_sf"/>
</dbReference>
<dbReference type="GO" id="GO:0005096">
    <property type="term" value="F:GTPase activator activity"/>
    <property type="evidence" value="ECO:0007669"/>
    <property type="project" value="InterPro"/>
</dbReference>
<dbReference type="AlphaFoldDB" id="V9KV31"/>
<dbReference type="GO" id="GO:0001675">
    <property type="term" value="P:acrosome assembly"/>
    <property type="evidence" value="ECO:0007669"/>
    <property type="project" value="TreeGrafter"/>
</dbReference>
<dbReference type="Pfam" id="PF01412">
    <property type="entry name" value="ArfGap"/>
    <property type="match status" value="1"/>
</dbReference>
<dbReference type="GO" id="GO:0016020">
    <property type="term" value="C:membrane"/>
    <property type="evidence" value="ECO:0007669"/>
    <property type="project" value="TreeGrafter"/>
</dbReference>
<feature type="region of interest" description="Disordered" evidence="6">
    <location>
        <begin position="444"/>
        <end position="466"/>
    </location>
</feature>
<dbReference type="EMBL" id="JW869574">
    <property type="protein sequence ID" value="AFP02092.1"/>
    <property type="molecule type" value="mRNA"/>
</dbReference>
<accession>V9KV31</accession>
<keyword evidence="3 5" id="KW-0863">Zinc-finger</keyword>
<sequence length="466" mass="49355">MTTWGSGCGAARRRLEEAVLRRLRELGSRSGNRRCCECGQRGPTYIDITAGSFVCTACSGLLRGLNPPHRVKSISMTTFTEQEIEFLQAHGNEVCRQMWLGLFDSRSASLPDYRDPQKIKEFLQDKYEKKRWYVPPERGQAGTVNAAPPASSSHSTTPDIKPLRSLMGESVLPITVGKSSVQAVAQPTVRSSQVDLLADIGGDPFATATPHHPQPTPGYTAQQTGNVPLPTFNAFPGGYTAGHQTSFQPSGASGGANFANFEAFPRTGVSGFGAFGGLQTPTPVPPSHADKYAALADLESIFKAPNPVTGSNPATEYSAVFGAGVNTGSVPAGSVFSMSRNQVPPEQTVTSSTANFGAFSNPFTTPSMNAPPVSTNPFQTNGMTTAPVFGVTQATAGYTGGYPQQQYAPQQSFQQQNGSGFDNFGQPKGGSRFMVPTGQTAISSNPFMPPPATNQFRSGTSTNPFL</sequence>
<dbReference type="SMART" id="SM00105">
    <property type="entry name" value="ArfGap"/>
    <property type="match status" value="1"/>
</dbReference>
<dbReference type="FunFam" id="1.10.220.150:FF:000005">
    <property type="entry name" value="Arf-GAP domain and FG repeat-containing protein 1"/>
    <property type="match status" value="1"/>
</dbReference>
<feature type="region of interest" description="Disordered" evidence="6">
    <location>
        <begin position="138"/>
        <end position="162"/>
    </location>
</feature>
<dbReference type="InterPro" id="IPR001164">
    <property type="entry name" value="ArfGAP_dom"/>
</dbReference>
<dbReference type="InterPro" id="IPR037278">
    <property type="entry name" value="ARFGAP/RecO"/>
</dbReference>
<keyword evidence="1" id="KW-0479">Metal-binding</keyword>
<dbReference type="PRINTS" id="PR00405">
    <property type="entry name" value="REVINTRACTNG"/>
</dbReference>
<dbReference type="PANTHER" id="PTHR46134:SF4">
    <property type="entry name" value="ARF-GAP DOMAIN AND FG REPEAT-CONTAINING PROTEIN 2"/>
    <property type="match status" value="1"/>
</dbReference>
<organism evidence="8">
    <name type="scientific">Callorhinchus milii</name>
    <name type="common">Ghost shark</name>
    <dbReference type="NCBI Taxonomy" id="7868"/>
    <lineage>
        <taxon>Eukaryota</taxon>
        <taxon>Metazoa</taxon>
        <taxon>Chordata</taxon>
        <taxon>Craniata</taxon>
        <taxon>Vertebrata</taxon>
        <taxon>Chondrichthyes</taxon>
        <taxon>Holocephali</taxon>
        <taxon>Chimaeriformes</taxon>
        <taxon>Callorhinchidae</taxon>
        <taxon>Callorhinchus</taxon>
    </lineage>
</organism>
<feature type="compositionally biased region" description="Polar residues" evidence="6">
    <location>
        <begin position="453"/>
        <end position="466"/>
    </location>
</feature>
<evidence type="ECO:0000313" key="8">
    <source>
        <dbReference type="EMBL" id="AFP02092.1"/>
    </source>
</evidence>
<dbReference type="GO" id="GO:0007289">
    <property type="term" value="P:spermatid nucleus differentiation"/>
    <property type="evidence" value="ECO:0007669"/>
    <property type="project" value="TreeGrafter"/>
</dbReference>
<dbReference type="Gene3D" id="1.10.220.150">
    <property type="entry name" value="Arf GTPase activating protein"/>
    <property type="match status" value="1"/>
</dbReference>
<keyword evidence="2" id="KW-0677">Repeat</keyword>
<keyword evidence="4" id="KW-0862">Zinc</keyword>
<feature type="compositionally biased region" description="Low complexity" evidence="6">
    <location>
        <begin position="146"/>
        <end position="158"/>
    </location>
</feature>
<name>V9KV31_CALMI</name>
<evidence type="ECO:0000256" key="4">
    <source>
        <dbReference type="ARBA" id="ARBA00022833"/>
    </source>
</evidence>
<reference evidence="8" key="1">
    <citation type="journal article" date="2014" name="Nature">
        <title>Elephant shark genome provides unique insights into gnathostome evolution.</title>
        <authorList>
            <consortium name="International Elephant Shark Genome Sequencing Consortium"/>
            <person name="Venkatesh B."/>
            <person name="Lee A.P."/>
            <person name="Ravi V."/>
            <person name="Maurya A.K."/>
            <person name="Lian M.M."/>
            <person name="Swann J.B."/>
            <person name="Ohta Y."/>
            <person name="Flajnik M.F."/>
            <person name="Sutoh Y."/>
            <person name="Kasahara M."/>
            <person name="Hoon S."/>
            <person name="Gangu V."/>
            <person name="Roy S.W."/>
            <person name="Irimia M."/>
            <person name="Korzh V."/>
            <person name="Kondrychyn I."/>
            <person name="Lim Z.W."/>
            <person name="Tay B.H."/>
            <person name="Tohari S."/>
            <person name="Kong K.W."/>
            <person name="Ho S."/>
            <person name="Lorente-Galdos B."/>
            <person name="Quilez J."/>
            <person name="Marques-Bonet T."/>
            <person name="Raney B.J."/>
            <person name="Ingham P.W."/>
            <person name="Tay A."/>
            <person name="Hillier L.W."/>
            <person name="Minx P."/>
            <person name="Boehm T."/>
            <person name="Wilson R.K."/>
            <person name="Brenner S."/>
            <person name="Warren W.C."/>
        </authorList>
    </citation>
    <scope>NUCLEOTIDE SEQUENCE</scope>
    <source>
        <tissue evidence="8">Gills</tissue>
    </source>
</reference>